<sequence length="365" mass="39865">MVSVGLQRRPADSIGIRFFELDDNIECRSNKFVAFGEFKLTQKIPVEGVLFNRILTSTELQRIPTDPIGRTAEQRTSAALDAAASASVQRCPTLSASGLSSGGHITPVNSQSPASESEFSESANGHDCRDGLIPTGFDSGLLMPKCIVRDPTAKCNNKEIFAMCRGGVNRDSGRDGEGAVEGETPPTRHHLYPLPLPQPPATLFPGLYTTHIFLPVLDLSSKLAAHSNKGGLTAVSQAMHPNGRKKNDRTQWRIRKWKRESRRRPIPRQRSFGDGGGVDHRLVSLQIEDVNAGDTLLGALLRVAEFMSFVSVIFLVPFVIVTDLFQPKVTGLNSGPTSTVTVYVRRNVCSYSTDLVCNGFTWTSR</sequence>
<evidence type="ECO:0000313" key="3">
    <source>
        <dbReference type="Proteomes" id="UP001362999"/>
    </source>
</evidence>
<dbReference type="AlphaFoldDB" id="A0AAV9ZR38"/>
<feature type="region of interest" description="Disordered" evidence="1">
    <location>
        <begin position="98"/>
        <end position="125"/>
    </location>
</feature>
<dbReference type="EMBL" id="JAWWNJ010000121">
    <property type="protein sequence ID" value="KAK6988653.1"/>
    <property type="molecule type" value="Genomic_DNA"/>
</dbReference>
<comment type="caution">
    <text evidence="2">The sequence shown here is derived from an EMBL/GenBank/DDBJ whole genome shotgun (WGS) entry which is preliminary data.</text>
</comment>
<organism evidence="2 3">
    <name type="scientific">Favolaschia claudopus</name>
    <dbReference type="NCBI Taxonomy" id="2862362"/>
    <lineage>
        <taxon>Eukaryota</taxon>
        <taxon>Fungi</taxon>
        <taxon>Dikarya</taxon>
        <taxon>Basidiomycota</taxon>
        <taxon>Agaricomycotina</taxon>
        <taxon>Agaricomycetes</taxon>
        <taxon>Agaricomycetidae</taxon>
        <taxon>Agaricales</taxon>
        <taxon>Marasmiineae</taxon>
        <taxon>Mycenaceae</taxon>
        <taxon>Favolaschia</taxon>
    </lineage>
</organism>
<evidence type="ECO:0000256" key="1">
    <source>
        <dbReference type="SAM" id="MobiDB-lite"/>
    </source>
</evidence>
<accession>A0AAV9ZR38</accession>
<name>A0AAV9ZR38_9AGAR</name>
<feature type="compositionally biased region" description="Low complexity" evidence="1">
    <location>
        <begin position="110"/>
        <end position="122"/>
    </location>
</feature>
<keyword evidence="3" id="KW-1185">Reference proteome</keyword>
<reference evidence="2 3" key="1">
    <citation type="journal article" date="2024" name="J Genomics">
        <title>Draft genome sequencing and assembly of Favolaschia claudopus CIRM-BRFM 2984 isolated from oak limbs.</title>
        <authorList>
            <person name="Navarro D."/>
            <person name="Drula E."/>
            <person name="Chaduli D."/>
            <person name="Cazenave R."/>
            <person name="Ahrendt S."/>
            <person name="Wang J."/>
            <person name="Lipzen A."/>
            <person name="Daum C."/>
            <person name="Barry K."/>
            <person name="Grigoriev I.V."/>
            <person name="Favel A."/>
            <person name="Rosso M.N."/>
            <person name="Martin F."/>
        </authorList>
    </citation>
    <scope>NUCLEOTIDE SEQUENCE [LARGE SCALE GENOMIC DNA]</scope>
    <source>
        <strain evidence="2 3">CIRM-BRFM 2984</strain>
    </source>
</reference>
<proteinExistence type="predicted"/>
<evidence type="ECO:0000313" key="2">
    <source>
        <dbReference type="EMBL" id="KAK6988653.1"/>
    </source>
</evidence>
<gene>
    <name evidence="2" type="ORF">R3P38DRAFT_2804434</name>
</gene>
<protein>
    <submittedName>
        <fullName evidence="2">Uncharacterized protein</fullName>
    </submittedName>
</protein>
<dbReference type="Proteomes" id="UP001362999">
    <property type="component" value="Unassembled WGS sequence"/>
</dbReference>